<dbReference type="PROSITE" id="PS00175">
    <property type="entry name" value="PG_MUTASE"/>
    <property type="match status" value="1"/>
</dbReference>
<evidence type="ECO:0000313" key="4">
    <source>
        <dbReference type="Proteomes" id="UP000255207"/>
    </source>
</evidence>
<gene>
    <name evidence="3" type="ORF">DWE98_26615</name>
</gene>
<dbReference type="PIRSF" id="PIRSF000709">
    <property type="entry name" value="6PFK_2-Ptase"/>
    <property type="match status" value="1"/>
</dbReference>
<dbReference type="GO" id="GO:0016791">
    <property type="term" value="F:phosphatase activity"/>
    <property type="evidence" value="ECO:0007669"/>
    <property type="project" value="TreeGrafter"/>
</dbReference>
<feature type="active site" description="Proton donor/acceptor" evidence="1">
    <location>
        <position position="95"/>
    </location>
</feature>
<organism evidence="3 4">
    <name type="scientific">Bosea caraganae</name>
    <dbReference type="NCBI Taxonomy" id="2763117"/>
    <lineage>
        <taxon>Bacteria</taxon>
        <taxon>Pseudomonadati</taxon>
        <taxon>Pseudomonadota</taxon>
        <taxon>Alphaproteobacteria</taxon>
        <taxon>Hyphomicrobiales</taxon>
        <taxon>Boseaceae</taxon>
        <taxon>Bosea</taxon>
    </lineage>
</organism>
<proteinExistence type="predicted"/>
<evidence type="ECO:0000313" key="3">
    <source>
        <dbReference type="EMBL" id="RDJ20079.1"/>
    </source>
</evidence>
<evidence type="ECO:0000256" key="2">
    <source>
        <dbReference type="PIRSR" id="PIRSR613078-2"/>
    </source>
</evidence>
<feature type="binding site" evidence="2">
    <location>
        <position position="68"/>
    </location>
    <ligand>
        <name>substrate</name>
    </ligand>
</feature>
<dbReference type="EMBL" id="QQTP01000023">
    <property type="protein sequence ID" value="RDJ20079.1"/>
    <property type="molecule type" value="Genomic_DNA"/>
</dbReference>
<dbReference type="CDD" id="cd07067">
    <property type="entry name" value="HP_PGM_like"/>
    <property type="match status" value="1"/>
</dbReference>
<dbReference type="Pfam" id="PF00300">
    <property type="entry name" value="His_Phos_1"/>
    <property type="match status" value="1"/>
</dbReference>
<accession>A0A370KYK0</accession>
<dbReference type="AlphaFoldDB" id="A0A370KYK0"/>
<dbReference type="InterPro" id="IPR013078">
    <property type="entry name" value="His_Pase_superF_clade-1"/>
</dbReference>
<dbReference type="OrthoDB" id="9781415at2"/>
<dbReference type="SUPFAM" id="SSF53254">
    <property type="entry name" value="Phosphoglycerate mutase-like"/>
    <property type="match status" value="1"/>
</dbReference>
<dbReference type="Proteomes" id="UP000255207">
    <property type="component" value="Unassembled WGS sequence"/>
</dbReference>
<dbReference type="PANTHER" id="PTHR48100:SF59">
    <property type="entry name" value="ADENOSYLCOBALAMIN_ALPHA-RIBAZOLE PHOSPHATASE"/>
    <property type="match status" value="1"/>
</dbReference>
<name>A0A370KYK0_9HYPH</name>
<dbReference type="RefSeq" id="WP_114832369.1">
    <property type="nucleotide sequence ID" value="NZ_QQTO01000021.1"/>
</dbReference>
<feature type="active site" description="Tele-phosphohistidine intermediate" evidence="1">
    <location>
        <position position="15"/>
    </location>
</feature>
<dbReference type="Gene3D" id="3.40.50.1240">
    <property type="entry name" value="Phosphoglycerate mutase-like"/>
    <property type="match status" value="1"/>
</dbReference>
<sequence>MTPITLSHRLFLVRHGETDWNREGRLQGGQDIPLNALGREQAAEAAGRLRDLVQGYDGLDFIGSPMQRARETMEILRHQLGLPPKEYRTDERLKELTFGKWEGFTWREVRKAERELALVRERDKWNFVPPGGESYKMLAERVRPVLEGLSRETVLVSHGGVARAVLALIGEVSPGEAAMVDIWQGKILMISSGKAAWV</sequence>
<protein>
    <submittedName>
        <fullName evidence="3">Histidine phosphatase family protein</fullName>
    </submittedName>
</protein>
<dbReference type="SMART" id="SM00855">
    <property type="entry name" value="PGAM"/>
    <property type="match status" value="1"/>
</dbReference>
<dbReference type="GO" id="GO:0005737">
    <property type="term" value="C:cytoplasm"/>
    <property type="evidence" value="ECO:0007669"/>
    <property type="project" value="TreeGrafter"/>
</dbReference>
<dbReference type="InterPro" id="IPR001345">
    <property type="entry name" value="PG/BPGM_mutase_AS"/>
</dbReference>
<reference evidence="4" key="1">
    <citation type="submission" date="2018-07" db="EMBL/GenBank/DDBJ databases">
        <authorList>
            <person name="Safronova V.I."/>
            <person name="Chirak E.R."/>
            <person name="Sazanova A.L."/>
        </authorList>
    </citation>
    <scope>NUCLEOTIDE SEQUENCE [LARGE SCALE GENOMIC DNA]</scope>
    <source>
        <strain evidence="4">RCAM04685</strain>
    </source>
</reference>
<feature type="binding site" evidence="2">
    <location>
        <begin position="14"/>
        <end position="21"/>
    </location>
    <ligand>
        <name>substrate</name>
    </ligand>
</feature>
<dbReference type="InterPro" id="IPR029033">
    <property type="entry name" value="His_PPase_superfam"/>
</dbReference>
<dbReference type="InterPro" id="IPR050275">
    <property type="entry name" value="PGM_Phosphatase"/>
</dbReference>
<keyword evidence="4" id="KW-1185">Reference proteome</keyword>
<comment type="caution">
    <text evidence="3">The sequence shown here is derived from an EMBL/GenBank/DDBJ whole genome shotgun (WGS) entry which is preliminary data.</text>
</comment>
<dbReference type="PANTHER" id="PTHR48100">
    <property type="entry name" value="BROAD-SPECIFICITY PHOSPHATASE YOR283W-RELATED"/>
    <property type="match status" value="1"/>
</dbReference>
<evidence type="ECO:0000256" key="1">
    <source>
        <dbReference type="PIRSR" id="PIRSR613078-1"/>
    </source>
</evidence>